<dbReference type="InterPro" id="IPR058240">
    <property type="entry name" value="rSAM_sf"/>
</dbReference>
<sequence>MLCNVKNFTRKFFRIQSAPLFPQRRRTACLAVTPVADMQDTLRITEIFYSLQGETRTAGLPTVFVRLTGCPLRCQYCDTAYAFSGGEIMSLDAIAQQVAGYKPRYICVTGGEPLAQPNCIPLLKRLCDAGYEVSLETSGALDVSAVDPRVSKVLDLKTPGSAEVARNRYENIDLLTPNDQVKFVICSREDYDWAVSKLIQYRLAERAGEVLMSPSHHELDARSLAEWIIADNLPVRLQMQLHKILWNDEPGH</sequence>
<feature type="binding site" evidence="8">
    <location>
        <position position="111"/>
    </location>
    <ligand>
        <name>S-adenosyl-L-methionine</name>
        <dbReference type="ChEBI" id="CHEBI:59789"/>
    </ligand>
</feature>
<dbReference type="EC" id="4.3.99.3" evidence="8"/>
<keyword evidence="2 8" id="KW-0949">S-adenosyl-L-methionine</keyword>
<comment type="cofactor">
    <cofactor evidence="8">
        <name>Mg(2+)</name>
        <dbReference type="ChEBI" id="CHEBI:18420"/>
    </cofactor>
</comment>
<evidence type="ECO:0000256" key="7">
    <source>
        <dbReference type="ARBA" id="ARBA00023239"/>
    </source>
</evidence>
<comment type="catalytic activity">
    <reaction evidence="8">
        <text>6-carboxy-5,6,7,8-tetrahydropterin + H(+) = 7-carboxy-7-carbaguanine + NH4(+)</text>
        <dbReference type="Rhea" id="RHEA:27974"/>
        <dbReference type="ChEBI" id="CHEBI:15378"/>
        <dbReference type="ChEBI" id="CHEBI:28938"/>
        <dbReference type="ChEBI" id="CHEBI:61032"/>
        <dbReference type="ChEBI" id="CHEBI:61036"/>
        <dbReference type="EC" id="4.3.99.3"/>
    </reaction>
</comment>
<dbReference type="Pfam" id="PF04055">
    <property type="entry name" value="Radical_SAM"/>
    <property type="match status" value="1"/>
</dbReference>
<dbReference type="SFLD" id="SFLDS00029">
    <property type="entry name" value="Radical_SAM"/>
    <property type="match status" value="1"/>
</dbReference>
<keyword evidence="8" id="KW-0671">Queuosine biosynthesis</keyword>
<comment type="cofactor">
    <cofactor evidence="8">
        <name>S-adenosyl-L-methionine</name>
        <dbReference type="ChEBI" id="CHEBI:59789"/>
    </cofactor>
    <text evidence="8">Binds 1 S-adenosyl-L-methionine per subunit.</text>
</comment>
<dbReference type="GO" id="GO:0016840">
    <property type="term" value="F:carbon-nitrogen lyase activity"/>
    <property type="evidence" value="ECO:0007669"/>
    <property type="project" value="UniProtKB-UniRule"/>
</dbReference>
<feature type="binding site" evidence="8">
    <location>
        <position position="66"/>
    </location>
    <ligand>
        <name>substrate</name>
    </ligand>
</feature>
<comment type="similarity">
    <text evidence="8">Belongs to the radical SAM superfamily. 7-carboxy-7-deazaguanine synthase family.</text>
</comment>
<feature type="binding site" evidence="8">
    <location>
        <begin position="51"/>
        <end position="53"/>
    </location>
    <ligand>
        <name>substrate</name>
    </ligand>
</feature>
<comment type="cofactor">
    <cofactor evidence="8">
        <name>[4Fe-4S] cluster</name>
        <dbReference type="ChEBI" id="CHEBI:49883"/>
    </cofactor>
    <text evidence="8">Binds 1 [4Fe-4S] cluster. The cluster is coordinated with 3 cysteines and an exchangeable S-adenosyl-L-methionine.</text>
</comment>
<evidence type="ECO:0000256" key="8">
    <source>
        <dbReference type="HAMAP-Rule" id="MF_00917"/>
    </source>
</evidence>
<feature type="domain" description="Radical SAM core" evidence="9">
    <location>
        <begin position="57"/>
        <end position="252"/>
    </location>
</feature>
<feature type="binding site" evidence="8">
    <location>
        <position position="70"/>
    </location>
    <ligand>
        <name>[4Fe-4S] cluster</name>
        <dbReference type="ChEBI" id="CHEBI:49883"/>
        <note>4Fe-4S-S-AdoMet</note>
    </ligand>
</feature>
<evidence type="ECO:0000256" key="2">
    <source>
        <dbReference type="ARBA" id="ARBA00022691"/>
    </source>
</evidence>
<gene>
    <name evidence="8" type="primary">queE</name>
    <name evidence="10" type="ORF">SAMN05216370_2471</name>
</gene>
<dbReference type="AlphaFoldDB" id="A0AB37Z7Y2"/>
<accession>A0AB37Z7Y2</accession>
<dbReference type="InterPro" id="IPR024924">
    <property type="entry name" value="7-CO-7-deazaguanine_synth-like"/>
</dbReference>
<comment type="subunit">
    <text evidence="8">Homodimer.</text>
</comment>
<dbReference type="PIRSF" id="PIRSF000370">
    <property type="entry name" value="QueE"/>
    <property type="match status" value="1"/>
</dbReference>
<feature type="binding site" evidence="8">
    <location>
        <position position="74"/>
    </location>
    <ligand>
        <name>[4Fe-4S] cluster</name>
        <dbReference type="ChEBI" id="CHEBI:49883"/>
        <note>4Fe-4S-S-AdoMet</note>
    </ligand>
</feature>
<feature type="binding site" evidence="8">
    <location>
        <begin position="76"/>
        <end position="78"/>
    </location>
    <ligand>
        <name>S-adenosyl-L-methionine</name>
        <dbReference type="ChEBI" id="CHEBI:59789"/>
    </ligand>
</feature>
<comment type="function">
    <text evidence="8">Catalyzes the complex heterocyclic radical-mediated conversion of 6-carboxy-5,6,7,8-tetrahydropterin (CPH4) to 7-carboxy-7-deazaguanine (CDG), a step common to the biosynthetic pathways of all 7-deazapurine-containing compounds.</text>
</comment>
<dbReference type="GO" id="GO:0008616">
    <property type="term" value="P:tRNA queuosine(34) biosynthetic process"/>
    <property type="evidence" value="ECO:0007669"/>
    <property type="project" value="UniProtKB-UniRule"/>
</dbReference>
<dbReference type="Gene3D" id="3.20.20.70">
    <property type="entry name" value="Aldolase class I"/>
    <property type="match status" value="1"/>
</dbReference>
<dbReference type="PANTHER" id="PTHR42836:SF1">
    <property type="entry name" value="7-CARBOXY-7-DEAZAGUANINE SYNTHASE"/>
    <property type="match status" value="1"/>
</dbReference>
<dbReference type="EMBL" id="FMTL01000002">
    <property type="protein sequence ID" value="SCW65097.1"/>
    <property type="molecule type" value="Genomic_DNA"/>
</dbReference>
<comment type="caution">
    <text evidence="8">Lacks conserved residue(s) required for the propagation of feature annotation.</text>
</comment>
<evidence type="ECO:0000256" key="4">
    <source>
        <dbReference type="ARBA" id="ARBA00022842"/>
    </source>
</evidence>
<dbReference type="InterPro" id="IPR027621">
    <property type="entry name" value="rSAM_QueE_gams"/>
</dbReference>
<dbReference type="CDD" id="cd01335">
    <property type="entry name" value="Radical_SAM"/>
    <property type="match status" value="1"/>
</dbReference>
<dbReference type="InterPro" id="IPR007197">
    <property type="entry name" value="rSAM"/>
</dbReference>
<keyword evidence="3 8" id="KW-0479">Metal-binding</keyword>
<dbReference type="NCBIfam" id="TIGR04349">
    <property type="entry name" value="rSAM_QueE_gams"/>
    <property type="match status" value="1"/>
</dbReference>
<proteinExistence type="inferred from homology"/>
<dbReference type="GO" id="GO:0051539">
    <property type="term" value="F:4 iron, 4 sulfur cluster binding"/>
    <property type="evidence" value="ECO:0007669"/>
    <property type="project" value="UniProtKB-UniRule"/>
</dbReference>
<evidence type="ECO:0000313" key="11">
    <source>
        <dbReference type="Proteomes" id="UP000242418"/>
    </source>
</evidence>
<name>A0AB37Z7Y2_9PSED</name>
<comment type="caution">
    <text evidence="10">The sequence shown here is derived from an EMBL/GenBank/DDBJ whole genome shotgun (WGS) entry which is preliminary data.</text>
</comment>
<reference evidence="10 11" key="1">
    <citation type="submission" date="2016-10" db="EMBL/GenBank/DDBJ databases">
        <authorList>
            <person name="Varghese N."/>
            <person name="Submissions S."/>
        </authorList>
    </citation>
    <scope>NUCLEOTIDE SEQUENCE [LARGE SCALE GENOMIC DNA]</scope>
    <source>
        <strain evidence="10 11">DSM 17833</strain>
    </source>
</reference>
<dbReference type="PROSITE" id="PS51918">
    <property type="entry name" value="RADICAL_SAM"/>
    <property type="match status" value="1"/>
</dbReference>
<evidence type="ECO:0000256" key="1">
    <source>
        <dbReference type="ARBA" id="ARBA00022485"/>
    </source>
</evidence>
<evidence type="ECO:0000256" key="5">
    <source>
        <dbReference type="ARBA" id="ARBA00023004"/>
    </source>
</evidence>
<keyword evidence="5 8" id="KW-0408">Iron</keyword>
<keyword evidence="1 8" id="KW-0004">4Fe-4S</keyword>
<organism evidence="10 11">
    <name type="scientific">Pseudomonas peli</name>
    <dbReference type="NCBI Taxonomy" id="592361"/>
    <lineage>
        <taxon>Bacteria</taxon>
        <taxon>Pseudomonadati</taxon>
        <taxon>Pseudomonadota</taxon>
        <taxon>Gammaproteobacteria</taxon>
        <taxon>Pseudomonadales</taxon>
        <taxon>Pseudomonadaceae</taxon>
        <taxon>Pseudomonas</taxon>
    </lineage>
</organism>
<dbReference type="GO" id="GO:1904047">
    <property type="term" value="F:S-adenosyl-L-methionine binding"/>
    <property type="evidence" value="ECO:0007669"/>
    <property type="project" value="UniProtKB-UniRule"/>
</dbReference>
<feature type="binding site" evidence="8">
    <location>
        <position position="79"/>
    </location>
    <ligand>
        <name>Mg(2+)</name>
        <dbReference type="ChEBI" id="CHEBI:18420"/>
    </ligand>
</feature>
<evidence type="ECO:0000256" key="3">
    <source>
        <dbReference type="ARBA" id="ARBA00022723"/>
    </source>
</evidence>
<evidence type="ECO:0000259" key="9">
    <source>
        <dbReference type="PROSITE" id="PS51918"/>
    </source>
</evidence>
<keyword evidence="11" id="KW-1185">Reference proteome</keyword>
<dbReference type="SUPFAM" id="SSF102114">
    <property type="entry name" value="Radical SAM enzymes"/>
    <property type="match status" value="1"/>
</dbReference>
<dbReference type="HAMAP" id="MF_00917">
    <property type="entry name" value="QueE"/>
    <property type="match status" value="1"/>
</dbReference>
<keyword evidence="6 8" id="KW-0411">Iron-sulfur</keyword>
<feature type="binding site" evidence="8">
    <location>
        <position position="109"/>
    </location>
    <ligand>
        <name>substrate</name>
    </ligand>
</feature>
<dbReference type="GO" id="GO:0000287">
    <property type="term" value="F:magnesium ion binding"/>
    <property type="evidence" value="ECO:0007669"/>
    <property type="project" value="UniProtKB-UniRule"/>
</dbReference>
<keyword evidence="4 8" id="KW-0460">Magnesium</keyword>
<dbReference type="PANTHER" id="PTHR42836">
    <property type="entry name" value="7-CARBOXY-7-DEAZAGUANINE SYNTHASE"/>
    <property type="match status" value="1"/>
</dbReference>
<dbReference type="InterPro" id="IPR013785">
    <property type="entry name" value="Aldolase_TIM"/>
</dbReference>
<comment type="pathway">
    <text evidence="8">Purine metabolism; 7-cyano-7-deazaguanine biosynthesis.</text>
</comment>
<keyword evidence="7 8" id="KW-0456">Lyase</keyword>
<feature type="binding site" evidence="8">
    <location>
        <position position="77"/>
    </location>
    <ligand>
        <name>[4Fe-4S] cluster</name>
        <dbReference type="ChEBI" id="CHEBI:49883"/>
        <note>4Fe-4S-S-AdoMet</note>
    </ligand>
</feature>
<protein>
    <recommendedName>
        <fullName evidence="8">7-carboxy-7-deazaguanine synthase</fullName>
        <shortName evidence="8">CDG synthase</shortName>
        <ecNumber evidence="8">4.3.99.3</ecNumber>
    </recommendedName>
    <alternativeName>
        <fullName evidence="8">Queuosine biosynthesis protein QueE</fullName>
    </alternativeName>
</protein>
<dbReference type="Proteomes" id="UP000242418">
    <property type="component" value="Unassembled WGS sequence"/>
</dbReference>
<evidence type="ECO:0000313" key="10">
    <source>
        <dbReference type="EMBL" id="SCW65097.1"/>
    </source>
</evidence>
<evidence type="ECO:0000256" key="6">
    <source>
        <dbReference type="ARBA" id="ARBA00023014"/>
    </source>
</evidence>